<evidence type="ECO:0000256" key="5">
    <source>
        <dbReference type="HAMAP-Rule" id="MF_00376"/>
    </source>
</evidence>
<dbReference type="PANTHER" id="PTHR10695:SF46">
    <property type="entry name" value="BIFUNCTIONAL COENZYME A SYNTHASE-RELATED"/>
    <property type="match status" value="1"/>
</dbReference>
<dbReference type="InterPro" id="IPR027417">
    <property type="entry name" value="P-loop_NTPase"/>
</dbReference>
<evidence type="ECO:0000313" key="7">
    <source>
        <dbReference type="EMBL" id="ANF57551.1"/>
    </source>
</evidence>
<dbReference type="NCBIfam" id="TIGR00152">
    <property type="entry name" value="dephospho-CoA kinase"/>
    <property type="match status" value="1"/>
</dbReference>
<dbReference type="HAMAP" id="MF_00376">
    <property type="entry name" value="Dephospho_CoA_kinase"/>
    <property type="match status" value="1"/>
</dbReference>
<protein>
    <recommendedName>
        <fullName evidence="5 6">Dephospho-CoA kinase</fullName>
        <ecNumber evidence="5 6">2.7.1.24</ecNumber>
    </recommendedName>
    <alternativeName>
        <fullName evidence="5">Dephosphocoenzyme A kinase</fullName>
    </alternativeName>
</protein>
<dbReference type="InterPro" id="IPR001977">
    <property type="entry name" value="Depp_CoAkinase"/>
</dbReference>
<dbReference type="RefSeq" id="WP_064122493.1">
    <property type="nucleotide sequence ID" value="NZ_CP015243.1"/>
</dbReference>
<dbReference type="SUPFAM" id="SSF52540">
    <property type="entry name" value="P-loop containing nucleoside triphosphate hydrolases"/>
    <property type="match status" value="1"/>
</dbReference>
<keyword evidence="8" id="KW-1185">Reference proteome</keyword>
<comment type="pathway">
    <text evidence="5">Cofactor biosynthesis; coenzyme A biosynthesis; CoA from (R)-pantothenate: step 5/5.</text>
</comment>
<feature type="binding site" evidence="5">
    <location>
        <begin position="11"/>
        <end position="16"/>
    </location>
    <ligand>
        <name>ATP</name>
        <dbReference type="ChEBI" id="CHEBI:30616"/>
    </ligand>
</feature>
<dbReference type="Proteomes" id="UP000077875">
    <property type="component" value="Chromosome"/>
</dbReference>
<organism evidence="7 8">
    <name type="scientific">Halotalea alkalilenta</name>
    <dbReference type="NCBI Taxonomy" id="376489"/>
    <lineage>
        <taxon>Bacteria</taxon>
        <taxon>Pseudomonadati</taxon>
        <taxon>Pseudomonadota</taxon>
        <taxon>Gammaproteobacteria</taxon>
        <taxon>Oceanospirillales</taxon>
        <taxon>Halomonadaceae</taxon>
        <taxon>Halotalea</taxon>
    </lineage>
</organism>
<comment type="similarity">
    <text evidence="1 5">Belongs to the CoaE family.</text>
</comment>
<dbReference type="CDD" id="cd02022">
    <property type="entry name" value="DPCK"/>
    <property type="match status" value="1"/>
</dbReference>
<dbReference type="EC" id="2.7.1.24" evidence="5 6"/>
<dbReference type="STRING" id="376489.A5892_08815"/>
<dbReference type="GO" id="GO:0004140">
    <property type="term" value="F:dephospho-CoA kinase activity"/>
    <property type="evidence" value="ECO:0007669"/>
    <property type="project" value="UniProtKB-UniRule"/>
</dbReference>
<comment type="subcellular location">
    <subcellularLocation>
        <location evidence="5">Cytoplasm</location>
    </subcellularLocation>
</comment>
<gene>
    <name evidence="5" type="primary">coaE</name>
    <name evidence="7" type="ORF">A5892_08815</name>
</gene>
<evidence type="ECO:0000256" key="1">
    <source>
        <dbReference type="ARBA" id="ARBA00009018"/>
    </source>
</evidence>
<evidence type="ECO:0000256" key="4">
    <source>
        <dbReference type="ARBA" id="ARBA00022993"/>
    </source>
</evidence>
<reference evidence="7 8" key="1">
    <citation type="submission" date="2016-04" db="EMBL/GenBank/DDBJ databases">
        <title>Complete Genome Sequence of Halotalea alkalilenta IHB B 13600.</title>
        <authorList>
            <person name="Swarnkar M.K."/>
            <person name="Sharma A."/>
            <person name="Kaushal K."/>
            <person name="Soni R."/>
            <person name="Rana S."/>
            <person name="Singh A.K."/>
            <person name="Gulati A."/>
        </authorList>
    </citation>
    <scope>NUCLEOTIDE SEQUENCE [LARGE SCALE GENOMIC DNA]</scope>
    <source>
        <strain evidence="7 8">IHB B 13600</strain>
    </source>
</reference>
<accession>A0A172YE54</accession>
<name>A0A172YE54_9GAMM</name>
<keyword evidence="5 7" id="KW-0418">Kinase</keyword>
<evidence type="ECO:0000256" key="3">
    <source>
        <dbReference type="ARBA" id="ARBA00022840"/>
    </source>
</evidence>
<dbReference type="GO" id="GO:0015937">
    <property type="term" value="P:coenzyme A biosynthetic process"/>
    <property type="evidence" value="ECO:0007669"/>
    <property type="project" value="UniProtKB-UniRule"/>
</dbReference>
<dbReference type="GO" id="GO:0005737">
    <property type="term" value="C:cytoplasm"/>
    <property type="evidence" value="ECO:0007669"/>
    <property type="project" value="UniProtKB-SubCell"/>
</dbReference>
<keyword evidence="5" id="KW-0808">Transferase</keyword>
<dbReference type="Gene3D" id="3.40.50.300">
    <property type="entry name" value="P-loop containing nucleotide triphosphate hydrolases"/>
    <property type="match status" value="1"/>
</dbReference>
<sequence length="205" mass="23133">MLTIGLTGGIASGKSTVTRLFAERGIASVDADQIAREVVEPGEPMLDALVERYGERILDRQGRLDRAALRQRIFAAPEERRWVESRMHPLIHARMLERLETLEGPYRLLVVPLLLESDRYAKVVDRILVVDVPEALQLQRVLARDGGELAQAEAILRAQMPRAERLARSDEMIDNSLDKVSTERRVAELDAFYRQLAHQRAACGN</sequence>
<dbReference type="UniPathway" id="UPA00241">
    <property type="reaction ID" value="UER00356"/>
</dbReference>
<dbReference type="AlphaFoldDB" id="A0A172YE54"/>
<dbReference type="EMBL" id="CP015243">
    <property type="protein sequence ID" value="ANF57551.1"/>
    <property type="molecule type" value="Genomic_DNA"/>
</dbReference>
<comment type="catalytic activity">
    <reaction evidence="5">
        <text>3'-dephospho-CoA + ATP = ADP + CoA + H(+)</text>
        <dbReference type="Rhea" id="RHEA:18245"/>
        <dbReference type="ChEBI" id="CHEBI:15378"/>
        <dbReference type="ChEBI" id="CHEBI:30616"/>
        <dbReference type="ChEBI" id="CHEBI:57287"/>
        <dbReference type="ChEBI" id="CHEBI:57328"/>
        <dbReference type="ChEBI" id="CHEBI:456216"/>
        <dbReference type="EC" id="2.7.1.24"/>
    </reaction>
</comment>
<evidence type="ECO:0000313" key="8">
    <source>
        <dbReference type="Proteomes" id="UP000077875"/>
    </source>
</evidence>
<dbReference type="PANTHER" id="PTHR10695">
    <property type="entry name" value="DEPHOSPHO-COA KINASE-RELATED"/>
    <property type="match status" value="1"/>
</dbReference>
<evidence type="ECO:0000256" key="6">
    <source>
        <dbReference type="NCBIfam" id="TIGR00152"/>
    </source>
</evidence>
<keyword evidence="2 5" id="KW-0547">Nucleotide-binding</keyword>
<dbReference type="PROSITE" id="PS51219">
    <property type="entry name" value="DPCK"/>
    <property type="match status" value="1"/>
</dbReference>
<keyword evidence="3 5" id="KW-0067">ATP-binding</keyword>
<evidence type="ECO:0000256" key="2">
    <source>
        <dbReference type="ARBA" id="ARBA00022741"/>
    </source>
</evidence>
<comment type="function">
    <text evidence="5">Catalyzes the phosphorylation of the 3'-hydroxyl group of dephosphocoenzyme A to form coenzyme A.</text>
</comment>
<keyword evidence="4 5" id="KW-0173">Coenzyme A biosynthesis</keyword>
<proteinExistence type="inferred from homology"/>
<dbReference type="GO" id="GO:0005524">
    <property type="term" value="F:ATP binding"/>
    <property type="evidence" value="ECO:0007669"/>
    <property type="project" value="UniProtKB-UniRule"/>
</dbReference>
<dbReference type="Pfam" id="PF01121">
    <property type="entry name" value="CoaE"/>
    <property type="match status" value="1"/>
</dbReference>
<keyword evidence="5" id="KW-0963">Cytoplasm</keyword>
<dbReference type="KEGG" id="haa:A5892_08815"/>